<keyword evidence="4" id="KW-1185">Reference proteome</keyword>
<dbReference type="Pfam" id="PF03795">
    <property type="entry name" value="YCII"/>
    <property type="match status" value="1"/>
</dbReference>
<gene>
    <name evidence="3" type="ORF">J2736_005160</name>
</gene>
<comment type="similarity">
    <text evidence="1">Belongs to the YciI family.</text>
</comment>
<dbReference type="RefSeq" id="WP_310501402.1">
    <property type="nucleotide sequence ID" value="NZ_JAVDSB010000013.1"/>
</dbReference>
<proteinExistence type="inferred from homology"/>
<protein>
    <submittedName>
        <fullName evidence="3">Uncharacterized protein YciI</fullName>
    </submittedName>
</protein>
<evidence type="ECO:0000313" key="3">
    <source>
        <dbReference type="EMBL" id="MDR6553950.1"/>
    </source>
</evidence>
<reference evidence="3 4" key="1">
    <citation type="submission" date="2023-07" db="EMBL/GenBank/DDBJ databases">
        <title>Sorghum-associated microbial communities from plants grown in Nebraska, USA.</title>
        <authorList>
            <person name="Schachtman D."/>
        </authorList>
    </citation>
    <scope>NUCLEOTIDE SEQUENCE [LARGE SCALE GENOMIC DNA]</scope>
    <source>
        <strain evidence="3 4">CC258</strain>
    </source>
</reference>
<dbReference type="Gene3D" id="3.30.70.1060">
    <property type="entry name" value="Dimeric alpha+beta barrel"/>
    <property type="match status" value="1"/>
</dbReference>
<sequence>MKYYACFLPMLDAQKSQTFRPQHLDYLEQKRSEGNIFANGRFVDGSGGLVIYMAESEEAAKSLAENDPFVIEGARGYEIHEWDIVITGK</sequence>
<comment type="caution">
    <text evidence="3">The sequence shown here is derived from an EMBL/GenBank/DDBJ whole genome shotgun (WGS) entry which is preliminary data.</text>
</comment>
<name>A0ABU1P2H9_9BACL</name>
<evidence type="ECO:0000256" key="1">
    <source>
        <dbReference type="ARBA" id="ARBA00007689"/>
    </source>
</evidence>
<dbReference type="PANTHER" id="PTHR37828:SF1">
    <property type="entry name" value="YCII-RELATED DOMAIN-CONTAINING PROTEIN"/>
    <property type="match status" value="1"/>
</dbReference>
<dbReference type="Proteomes" id="UP001267290">
    <property type="component" value="Unassembled WGS sequence"/>
</dbReference>
<evidence type="ECO:0000313" key="4">
    <source>
        <dbReference type="Proteomes" id="UP001267290"/>
    </source>
</evidence>
<dbReference type="SUPFAM" id="SSF54909">
    <property type="entry name" value="Dimeric alpha+beta barrel"/>
    <property type="match status" value="1"/>
</dbReference>
<feature type="domain" description="YCII-related" evidence="2">
    <location>
        <begin position="5"/>
        <end position="82"/>
    </location>
</feature>
<organism evidence="3 4">
    <name type="scientific">Paenibacillus qinlingensis</name>
    <dbReference type="NCBI Taxonomy" id="1837343"/>
    <lineage>
        <taxon>Bacteria</taxon>
        <taxon>Bacillati</taxon>
        <taxon>Bacillota</taxon>
        <taxon>Bacilli</taxon>
        <taxon>Bacillales</taxon>
        <taxon>Paenibacillaceae</taxon>
        <taxon>Paenibacillus</taxon>
    </lineage>
</organism>
<dbReference type="InterPro" id="IPR005545">
    <property type="entry name" value="YCII"/>
</dbReference>
<accession>A0ABU1P2H9</accession>
<dbReference type="InterPro" id="IPR011008">
    <property type="entry name" value="Dimeric_a/b-barrel"/>
</dbReference>
<evidence type="ECO:0000259" key="2">
    <source>
        <dbReference type="Pfam" id="PF03795"/>
    </source>
</evidence>
<dbReference type="EMBL" id="JAVDSB010000013">
    <property type="protein sequence ID" value="MDR6553950.1"/>
    <property type="molecule type" value="Genomic_DNA"/>
</dbReference>
<dbReference type="PANTHER" id="PTHR37828">
    <property type="entry name" value="GSR2449 PROTEIN"/>
    <property type="match status" value="1"/>
</dbReference>